<dbReference type="AlphaFoldDB" id="A0A7J7MNJ8"/>
<dbReference type="EMBL" id="JACGCM010001329">
    <property type="protein sequence ID" value="KAF6156473.1"/>
    <property type="molecule type" value="Genomic_DNA"/>
</dbReference>
<organism evidence="1 2">
    <name type="scientific">Kingdonia uniflora</name>
    <dbReference type="NCBI Taxonomy" id="39325"/>
    <lineage>
        <taxon>Eukaryota</taxon>
        <taxon>Viridiplantae</taxon>
        <taxon>Streptophyta</taxon>
        <taxon>Embryophyta</taxon>
        <taxon>Tracheophyta</taxon>
        <taxon>Spermatophyta</taxon>
        <taxon>Magnoliopsida</taxon>
        <taxon>Ranunculales</taxon>
        <taxon>Circaeasteraceae</taxon>
        <taxon>Kingdonia</taxon>
    </lineage>
</organism>
<name>A0A7J7MNJ8_9MAGN</name>
<sequence>MVVATVVFGMGLDKSDVGAVRANYRIPWSISDVHDSNILGAGRNAVLASTTSTKYIVQKVSNLVAGLLQTSPSLLAGKDILVAEILKKSAIKQEHYTCDIPSVANSLGITAIDMLNRLQNLKVHKLDEMFTVSFAAKTCEKINGCCGTMHTSCLQNRILDYFAKDVDPCRDSLNKMGQSSDTDLSTTLHFSPFLRADIKVFLQSNSHVKFNPRAVARIMQGISSPAYSSAVWSKTHFWRRYSKIDFPAVIEAGFLSLPVTVQSFSLHAKDIQR</sequence>
<comment type="caution">
    <text evidence="1">The sequence shown here is derived from an EMBL/GenBank/DDBJ whole genome shotgun (WGS) entry which is preliminary data.</text>
</comment>
<gene>
    <name evidence="1" type="ORF">GIB67_011274</name>
</gene>
<proteinExistence type="predicted"/>
<protein>
    <submittedName>
        <fullName evidence="1">Uncharacterized protein</fullName>
    </submittedName>
</protein>
<dbReference type="Proteomes" id="UP000541444">
    <property type="component" value="Unassembled WGS sequence"/>
</dbReference>
<reference evidence="1 2" key="1">
    <citation type="journal article" date="2020" name="IScience">
        <title>Genome Sequencing of the Endangered Kingdonia uniflora (Circaeasteraceae, Ranunculales) Reveals Potential Mechanisms of Evolutionary Specialization.</title>
        <authorList>
            <person name="Sun Y."/>
            <person name="Deng T."/>
            <person name="Zhang A."/>
            <person name="Moore M.J."/>
            <person name="Landis J.B."/>
            <person name="Lin N."/>
            <person name="Zhang H."/>
            <person name="Zhang X."/>
            <person name="Huang J."/>
            <person name="Zhang X."/>
            <person name="Sun H."/>
            <person name="Wang H."/>
        </authorList>
    </citation>
    <scope>NUCLEOTIDE SEQUENCE [LARGE SCALE GENOMIC DNA]</scope>
    <source>
        <strain evidence="1">TB1705</strain>
        <tissue evidence="1">Leaf</tissue>
    </source>
</reference>
<keyword evidence="2" id="KW-1185">Reference proteome</keyword>
<dbReference type="OrthoDB" id="1734902at2759"/>
<evidence type="ECO:0000313" key="1">
    <source>
        <dbReference type="EMBL" id="KAF6156473.1"/>
    </source>
</evidence>
<evidence type="ECO:0000313" key="2">
    <source>
        <dbReference type="Proteomes" id="UP000541444"/>
    </source>
</evidence>
<accession>A0A7J7MNJ8</accession>